<sequence length="589" mass="64161">MKKIKFSYLNVFIFLLAFISCNEGIDPLTQVAAELDATAPVVKILYPTEGLKLKVNEQIIPIDIKFEVTDDIEVGSILVKMDGTEIGYFTDFKDYRRVLNEFTYNNVTTGPHVLEVIALDLDGKTTISKVNFEKAPPYLPLFSNEVAFWAFDGDYTELISVTKSTVVGVPGFAGEAVVGTNSYAGAADSYLTLSTSTLSLGNEFSASFWYKVNASPDRAGVLVIGPKDDGKADDQQNNRKNGFRLFRENAGGKQRFKLNVGNGTSDTWVDGGVAADIDPATNDWVHLSFTISSTEAVVYINGQMAKQVTLVGGVDWTGCDILSIMSGSPRFNGWNHKYDNSSMDDLRMFNKALTQTEIQNIIGVTNPYGPAVGETLYMPFNDNYSNLVTGALATKVGNPAYANESKKGSNAYAGATDSYLTFPTTGLQGESFSATMWYKVNATPDRAGLLVMGPLEVGNPADNQNNRTSGFRLFRENAGGKQRIKLNVGTGSSDVWVDGGSAADVDPTANEWAHVAFTISPTKAIVYINGELVKESAISGVDWTGCDIVSIMSGSPRFNGWNHKEDLSFLDELHFFNKVLTQQEIKDIM</sequence>
<name>A0A2S7KYH5_9FLAO</name>
<protein>
    <recommendedName>
        <fullName evidence="4">LamG-like jellyroll fold domain-containing protein</fullName>
    </recommendedName>
</protein>
<evidence type="ECO:0000313" key="2">
    <source>
        <dbReference type="EMBL" id="PQB07656.1"/>
    </source>
</evidence>
<dbReference type="AlphaFoldDB" id="A0A2S7KYH5"/>
<dbReference type="Gene3D" id="2.60.40.10">
    <property type="entry name" value="Immunoglobulins"/>
    <property type="match status" value="1"/>
</dbReference>
<keyword evidence="3" id="KW-1185">Reference proteome</keyword>
<dbReference type="OrthoDB" id="950827at2"/>
<dbReference type="PANTHER" id="PTHR42535:SF2">
    <property type="entry name" value="CHROMOSOME UNDETERMINED SCAFFOLD_146, WHOLE GENOME SHOTGUN SEQUENCE"/>
    <property type="match status" value="1"/>
</dbReference>
<dbReference type="SUPFAM" id="SSF49899">
    <property type="entry name" value="Concanavalin A-like lectins/glucanases"/>
    <property type="match status" value="2"/>
</dbReference>
<dbReference type="EMBL" id="MQUA01000013">
    <property type="protein sequence ID" value="PQB07656.1"/>
    <property type="molecule type" value="Genomic_DNA"/>
</dbReference>
<dbReference type="PANTHER" id="PTHR42535">
    <property type="entry name" value="OOKINETE PROTEIN, PUTATIVE-RELATED"/>
    <property type="match status" value="1"/>
</dbReference>
<proteinExistence type="predicted"/>
<dbReference type="Proteomes" id="UP000239522">
    <property type="component" value="Unassembled WGS sequence"/>
</dbReference>
<keyword evidence="1" id="KW-0732">Signal</keyword>
<dbReference type="InterPro" id="IPR013320">
    <property type="entry name" value="ConA-like_dom_sf"/>
</dbReference>
<feature type="chain" id="PRO_5015701891" description="LamG-like jellyroll fold domain-containing protein" evidence="1">
    <location>
        <begin position="23"/>
        <end position="589"/>
    </location>
</feature>
<organism evidence="2 3">
    <name type="scientific">Polaribacter filamentus</name>
    <dbReference type="NCBI Taxonomy" id="53483"/>
    <lineage>
        <taxon>Bacteria</taxon>
        <taxon>Pseudomonadati</taxon>
        <taxon>Bacteroidota</taxon>
        <taxon>Flavobacteriia</taxon>
        <taxon>Flavobacteriales</taxon>
        <taxon>Flavobacteriaceae</taxon>
    </lineage>
</organism>
<reference evidence="2 3" key="1">
    <citation type="submission" date="2016-11" db="EMBL/GenBank/DDBJ databases">
        <title>Trade-off between light-utilization and light-protection in marine flavobacteria.</title>
        <authorList>
            <person name="Kumagai Y."/>
        </authorList>
    </citation>
    <scope>NUCLEOTIDE SEQUENCE [LARGE SCALE GENOMIC DNA]</scope>
    <source>
        <strain evidence="2 3">ATCC 700397</strain>
    </source>
</reference>
<gene>
    <name evidence="2" type="ORF">BST83_11190</name>
</gene>
<dbReference type="GO" id="GO:0004553">
    <property type="term" value="F:hydrolase activity, hydrolyzing O-glycosyl compounds"/>
    <property type="evidence" value="ECO:0007669"/>
    <property type="project" value="UniProtKB-ARBA"/>
</dbReference>
<feature type="signal peptide" evidence="1">
    <location>
        <begin position="1"/>
        <end position="22"/>
    </location>
</feature>
<comment type="caution">
    <text evidence="2">The sequence shown here is derived from an EMBL/GenBank/DDBJ whole genome shotgun (WGS) entry which is preliminary data.</text>
</comment>
<dbReference type="Pfam" id="PF13385">
    <property type="entry name" value="Laminin_G_3"/>
    <property type="match status" value="2"/>
</dbReference>
<evidence type="ECO:0000313" key="3">
    <source>
        <dbReference type="Proteomes" id="UP000239522"/>
    </source>
</evidence>
<accession>A0A2S7KYH5</accession>
<evidence type="ECO:0000256" key="1">
    <source>
        <dbReference type="SAM" id="SignalP"/>
    </source>
</evidence>
<dbReference type="GO" id="GO:0005975">
    <property type="term" value="P:carbohydrate metabolic process"/>
    <property type="evidence" value="ECO:0007669"/>
    <property type="project" value="UniProtKB-ARBA"/>
</dbReference>
<dbReference type="PROSITE" id="PS51257">
    <property type="entry name" value="PROKAR_LIPOPROTEIN"/>
    <property type="match status" value="1"/>
</dbReference>
<dbReference type="Gene3D" id="2.60.120.200">
    <property type="match status" value="2"/>
</dbReference>
<dbReference type="RefSeq" id="WP_104809867.1">
    <property type="nucleotide sequence ID" value="NZ_MQUA01000013.1"/>
</dbReference>
<dbReference type="InterPro" id="IPR013783">
    <property type="entry name" value="Ig-like_fold"/>
</dbReference>
<evidence type="ECO:0008006" key="4">
    <source>
        <dbReference type="Google" id="ProtNLM"/>
    </source>
</evidence>